<comment type="caution">
    <text evidence="2">The sequence shown here is derived from an EMBL/GenBank/DDBJ whole genome shotgun (WGS) entry which is preliminary data.</text>
</comment>
<dbReference type="EMBL" id="QFPO01000023">
    <property type="protein sequence ID" value="PZQ10000.1"/>
    <property type="molecule type" value="Genomic_DNA"/>
</dbReference>
<dbReference type="AlphaFoldDB" id="A0A2W5M990"/>
<dbReference type="InterPro" id="IPR014262">
    <property type="entry name" value="HAF_rpt"/>
</dbReference>
<evidence type="ECO:0000256" key="1">
    <source>
        <dbReference type="SAM" id="SignalP"/>
    </source>
</evidence>
<dbReference type="Proteomes" id="UP000249046">
    <property type="component" value="Unassembled WGS sequence"/>
</dbReference>
<evidence type="ECO:0000313" key="3">
    <source>
        <dbReference type="Proteomes" id="UP000249046"/>
    </source>
</evidence>
<reference evidence="2 3" key="1">
    <citation type="submission" date="2017-08" db="EMBL/GenBank/DDBJ databases">
        <title>Infants hospitalized years apart are colonized by the same room-sourced microbial strains.</title>
        <authorList>
            <person name="Brooks B."/>
            <person name="Olm M.R."/>
            <person name="Firek B.A."/>
            <person name="Baker R."/>
            <person name="Thomas B.C."/>
            <person name="Morowitz M.J."/>
            <person name="Banfield J.F."/>
        </authorList>
    </citation>
    <scope>NUCLEOTIDE SEQUENCE [LARGE SCALE GENOMIC DNA]</scope>
    <source>
        <strain evidence="2">S2_005_003_R2_42</strain>
    </source>
</reference>
<sequence>MQLKQMVLGMVAVAGLWSVAAAAQTAVVTFDEGWEGWNPPWPASATTIEAEGGHPGAHAHTAAVESFGLDYYVDDIVGPGDSPFLGDHTQHASLTFGVDVQVQSIRTAGQPAERPLIVHFRNFTLNASVFYRLTTMADGQPWTAYSVSFDPRATQLPAGWGGTGADDPVTGGPVLPAGVTFADVLAGVNEVTLSAQEPYQSYDATDFDLRIDNIRLTVGEAPPAQPPRYEIVDLGTFGGELANAHAINESGAVSGVAMNKDSIELAFLWQDGQMRYLGTLNPAFEYDFGVARGISDNGYLAGYSMAPFPNGPGTVAHAFFWSEDTGMVDLDPGSEFASWAWDVNSAGQVVGEGMGAFIWTQKDGMVSIGPGAAEAINEKGEVAGWGTTPGGTGGWVYDSANGQMRYLDTLGRLSEIRDINIHGKVVGYSITDDWRARTVLWNVDGSIVDLGVIPVPDYGPGVANAINDHDWVVGRDDYLGWSETPNRGWLWIAGKKYDLKALIADPVVQASWAELAHPLGINNRGEIVGIGIHDGIFGRAFLMRPIALPDVVFADGFEQD</sequence>
<name>A0A2W5M990_9GAMM</name>
<feature type="signal peptide" evidence="1">
    <location>
        <begin position="1"/>
        <end position="22"/>
    </location>
</feature>
<protein>
    <submittedName>
        <fullName evidence="2">Uncharacterized protein</fullName>
    </submittedName>
</protein>
<evidence type="ECO:0000313" key="2">
    <source>
        <dbReference type="EMBL" id="PZQ10000.1"/>
    </source>
</evidence>
<feature type="chain" id="PRO_5015844457" evidence="1">
    <location>
        <begin position="23"/>
        <end position="560"/>
    </location>
</feature>
<gene>
    <name evidence="2" type="ORF">DI564_16860</name>
</gene>
<proteinExistence type="predicted"/>
<accession>A0A2W5M990</accession>
<dbReference type="NCBIfam" id="TIGR02913">
    <property type="entry name" value="HAF_rpt"/>
    <property type="match status" value="1"/>
</dbReference>
<organism evidence="2 3">
    <name type="scientific">Rhodanobacter denitrificans</name>
    <dbReference type="NCBI Taxonomy" id="666685"/>
    <lineage>
        <taxon>Bacteria</taxon>
        <taxon>Pseudomonadati</taxon>
        <taxon>Pseudomonadota</taxon>
        <taxon>Gammaproteobacteria</taxon>
        <taxon>Lysobacterales</taxon>
        <taxon>Rhodanobacteraceae</taxon>
        <taxon>Rhodanobacter</taxon>
    </lineage>
</organism>
<keyword evidence="1" id="KW-0732">Signal</keyword>